<evidence type="ECO:0000313" key="2">
    <source>
        <dbReference type="EMBL" id="TFF04387.1"/>
    </source>
</evidence>
<dbReference type="CDD" id="cd12797">
    <property type="entry name" value="M23_peptidase"/>
    <property type="match status" value="1"/>
</dbReference>
<evidence type="ECO:0000259" key="1">
    <source>
        <dbReference type="Pfam" id="PF01551"/>
    </source>
</evidence>
<dbReference type="EMBL" id="SOZH01000012">
    <property type="protein sequence ID" value="TFF04387.1"/>
    <property type="molecule type" value="Genomic_DNA"/>
</dbReference>
<accession>A0A4Y8QXK8</accession>
<gene>
    <name evidence="2" type="ORF">E1O70_18245</name>
</gene>
<comment type="caution">
    <text evidence="2">The sequence shown here is derived from an EMBL/GenBank/DDBJ whole genome shotgun (WGS) entry which is preliminary data.</text>
</comment>
<sequence>MKKATGAVVAAALVLGGGALAIPVAVGGLGVLAVITATPQSGCSAEGPSAGSVDEAAVAGLGAVGAYAGEQLVNASIIIRVGEERGAPVRAQAIAVMTAMGESGMRNLSYGDDIHGVRNPDGTLTSSIGMFQEQKWYGSVESRMNPWESSSRYYDRLLAVPGWESLEPTIAAHKAQRNADPFHYQRYWDDALLVMQSLTGLEKIPGLTDTAPSAPCAGPVAGDVVATSDGWSNPAVGRKASGFGPRNTGIPGASTYHLGQDIANTCGTSLHAAAAGTVVSAGLTPWGVGNMVKIDHGNGVTTLYGHVLSGTFLVKVGDTVTAGQQIASMGGDRARDPQGAGTSSGCHLHFEVAIDGKELDPEPFMAERGIQLGSASAASA</sequence>
<dbReference type="GO" id="GO:0004222">
    <property type="term" value="F:metalloendopeptidase activity"/>
    <property type="evidence" value="ECO:0007669"/>
    <property type="project" value="TreeGrafter"/>
</dbReference>
<dbReference type="Gene3D" id="2.70.70.10">
    <property type="entry name" value="Glucose Permease (Domain IIA)"/>
    <property type="match status" value="1"/>
</dbReference>
<dbReference type="GeneID" id="95686427"/>
<dbReference type="PANTHER" id="PTHR21666">
    <property type="entry name" value="PEPTIDASE-RELATED"/>
    <property type="match status" value="1"/>
</dbReference>
<dbReference type="Pfam" id="PF01551">
    <property type="entry name" value="Peptidase_M23"/>
    <property type="match status" value="1"/>
</dbReference>
<dbReference type="InterPro" id="IPR011055">
    <property type="entry name" value="Dup_hybrid_motif"/>
</dbReference>
<name>A0A4Y8QXK8_9MICO</name>
<protein>
    <submittedName>
        <fullName evidence="2">M23 family metallopeptidase</fullName>
    </submittedName>
</protein>
<evidence type="ECO:0000313" key="3">
    <source>
        <dbReference type="Proteomes" id="UP000298003"/>
    </source>
</evidence>
<proteinExistence type="predicted"/>
<dbReference type="RefSeq" id="WP_061268921.1">
    <property type="nucleotide sequence ID" value="NZ_SOZH01000012.1"/>
</dbReference>
<reference evidence="2 3" key="1">
    <citation type="submission" date="2019-03" db="EMBL/GenBank/DDBJ databases">
        <title>Cellulosimicrobium funkei JCM14302 Assembly.</title>
        <authorList>
            <person name="Dou T."/>
        </authorList>
    </citation>
    <scope>NUCLEOTIDE SEQUENCE [LARGE SCALE GENOMIC DNA]</scope>
    <source>
        <strain evidence="2 3">JCM 14302</strain>
    </source>
</reference>
<organism evidence="2 3">
    <name type="scientific">Cellulosimicrobium funkei</name>
    <dbReference type="NCBI Taxonomy" id="264251"/>
    <lineage>
        <taxon>Bacteria</taxon>
        <taxon>Bacillati</taxon>
        <taxon>Actinomycetota</taxon>
        <taxon>Actinomycetes</taxon>
        <taxon>Micrococcales</taxon>
        <taxon>Promicromonosporaceae</taxon>
        <taxon>Cellulosimicrobium</taxon>
    </lineage>
</organism>
<dbReference type="SUPFAM" id="SSF51261">
    <property type="entry name" value="Duplicated hybrid motif"/>
    <property type="match status" value="1"/>
</dbReference>
<keyword evidence="3" id="KW-1185">Reference proteome</keyword>
<dbReference type="Proteomes" id="UP000298003">
    <property type="component" value="Unassembled WGS sequence"/>
</dbReference>
<dbReference type="InterPro" id="IPR016047">
    <property type="entry name" value="M23ase_b-sheet_dom"/>
</dbReference>
<dbReference type="InterPro" id="IPR050570">
    <property type="entry name" value="Cell_wall_metabolism_enzyme"/>
</dbReference>
<dbReference type="AlphaFoldDB" id="A0A4Y8QXK8"/>
<dbReference type="PANTHER" id="PTHR21666:SF270">
    <property type="entry name" value="MUREIN HYDROLASE ACTIVATOR ENVC"/>
    <property type="match status" value="1"/>
</dbReference>
<feature type="domain" description="M23ase beta-sheet core" evidence="1">
    <location>
        <begin position="256"/>
        <end position="361"/>
    </location>
</feature>